<evidence type="ECO:0000313" key="2">
    <source>
        <dbReference type="EMBL" id="KAK3106264.1"/>
    </source>
</evidence>
<proteinExistence type="predicted"/>
<dbReference type="Proteomes" id="UP001186944">
    <property type="component" value="Unassembled WGS sequence"/>
</dbReference>
<comment type="caution">
    <text evidence="2">The sequence shown here is derived from an EMBL/GenBank/DDBJ whole genome shotgun (WGS) entry which is preliminary data.</text>
</comment>
<gene>
    <name evidence="2" type="ORF">FSP39_016297</name>
</gene>
<name>A0AA88YJP4_PINIB</name>
<keyword evidence="3" id="KW-1185">Reference proteome</keyword>
<dbReference type="AlphaFoldDB" id="A0AA88YJP4"/>
<reference evidence="2" key="1">
    <citation type="submission" date="2019-08" db="EMBL/GenBank/DDBJ databases">
        <title>The improved chromosome-level genome for the pearl oyster Pinctada fucata martensii using PacBio sequencing and Hi-C.</title>
        <authorList>
            <person name="Zheng Z."/>
        </authorList>
    </citation>
    <scope>NUCLEOTIDE SEQUENCE</scope>
    <source>
        <strain evidence="2">ZZ-2019</strain>
        <tissue evidence="2">Adductor muscle</tissue>
    </source>
</reference>
<organism evidence="2 3">
    <name type="scientific">Pinctada imbricata</name>
    <name type="common">Atlantic pearl-oyster</name>
    <name type="synonym">Pinctada martensii</name>
    <dbReference type="NCBI Taxonomy" id="66713"/>
    <lineage>
        <taxon>Eukaryota</taxon>
        <taxon>Metazoa</taxon>
        <taxon>Spiralia</taxon>
        <taxon>Lophotrochozoa</taxon>
        <taxon>Mollusca</taxon>
        <taxon>Bivalvia</taxon>
        <taxon>Autobranchia</taxon>
        <taxon>Pteriomorphia</taxon>
        <taxon>Pterioida</taxon>
        <taxon>Pterioidea</taxon>
        <taxon>Pteriidae</taxon>
        <taxon>Pinctada</taxon>
    </lineage>
</organism>
<sequence>MHNIFYREHDARCDVDALQRLFSQVPCQLCSLHTRFCSADCDSLLRRWYYSEEIDKNLPSLQSLIDSKALSKCMARKVAGSGPKYCHLELAFRRDPDNGISNLFIEQTGTGANRVTKSKKVVTQVHVVEYFAKLREC</sequence>
<dbReference type="EMBL" id="VSWD01000003">
    <property type="protein sequence ID" value="KAK3106264.1"/>
    <property type="molecule type" value="Genomic_DNA"/>
</dbReference>
<evidence type="ECO:0000313" key="3">
    <source>
        <dbReference type="Proteomes" id="UP001186944"/>
    </source>
</evidence>
<dbReference type="Pfam" id="PF25244">
    <property type="entry name" value="PML_C"/>
    <property type="match status" value="1"/>
</dbReference>
<evidence type="ECO:0000259" key="1">
    <source>
        <dbReference type="Pfam" id="PF25244"/>
    </source>
</evidence>
<accession>A0AA88YJP4</accession>
<dbReference type="InterPro" id="IPR057617">
    <property type="entry name" value="PML_C"/>
</dbReference>
<feature type="domain" description="PML C-terminal" evidence="1">
    <location>
        <begin position="57"/>
        <end position="133"/>
    </location>
</feature>
<protein>
    <recommendedName>
        <fullName evidence="1">PML C-terminal domain-containing protein</fullName>
    </recommendedName>
</protein>